<reference evidence="12 13" key="1">
    <citation type="submission" date="2018-07" db="EMBL/GenBank/DDBJ databases">
        <title>Leeuwenhoekiella genomics.</title>
        <authorList>
            <person name="Tahon G."/>
            <person name="Willems A."/>
        </authorList>
    </citation>
    <scope>NUCLEOTIDE SEQUENCE [LARGE SCALE GENOMIC DNA]</scope>
    <source>
        <strain evidence="12 13">LMG 29608</strain>
    </source>
</reference>
<dbReference type="InterPro" id="IPR031166">
    <property type="entry name" value="G_ENGA"/>
</dbReference>
<evidence type="ECO:0000256" key="2">
    <source>
        <dbReference type="ARBA" id="ARBA00020953"/>
    </source>
</evidence>
<dbReference type="HAMAP" id="MF_00195">
    <property type="entry name" value="GTPase_Der"/>
    <property type="match status" value="1"/>
</dbReference>
<dbReference type="PRINTS" id="PR00326">
    <property type="entry name" value="GTP1OBG"/>
</dbReference>
<feature type="binding site" evidence="8">
    <location>
        <begin position="132"/>
        <end position="135"/>
    </location>
    <ligand>
        <name>GTP</name>
        <dbReference type="ChEBI" id="CHEBI:37565"/>
        <label>1</label>
    </ligand>
</feature>
<keyword evidence="13" id="KW-1185">Reference proteome</keyword>
<evidence type="ECO:0000313" key="12">
    <source>
        <dbReference type="EMBL" id="RXG20012.1"/>
    </source>
</evidence>
<dbReference type="EMBL" id="QOVK01000014">
    <property type="protein sequence ID" value="RXG20012.1"/>
    <property type="molecule type" value="Genomic_DNA"/>
</dbReference>
<dbReference type="PIRSF" id="PIRSF006485">
    <property type="entry name" value="GTP-binding_EngA"/>
    <property type="match status" value="1"/>
</dbReference>
<dbReference type="CDD" id="cd01894">
    <property type="entry name" value="EngA1"/>
    <property type="match status" value="1"/>
</dbReference>
<feature type="domain" description="EngA-type G" evidence="11">
    <location>
        <begin position="16"/>
        <end position="180"/>
    </location>
</feature>
<evidence type="ECO:0000256" key="5">
    <source>
        <dbReference type="ARBA" id="ARBA00022741"/>
    </source>
</evidence>
<dbReference type="SUPFAM" id="SSF52540">
    <property type="entry name" value="P-loop containing nucleoside triphosphate hydrolases"/>
    <property type="match status" value="2"/>
</dbReference>
<feature type="binding site" evidence="8">
    <location>
        <begin position="22"/>
        <end position="29"/>
    </location>
    <ligand>
        <name>GTP</name>
        <dbReference type="ChEBI" id="CHEBI:37565"/>
        <label>1</label>
    </ligand>
</feature>
<dbReference type="InterPro" id="IPR006073">
    <property type="entry name" value="GTP-bd"/>
</dbReference>
<proteinExistence type="inferred from homology"/>
<dbReference type="PROSITE" id="PS51712">
    <property type="entry name" value="G_ENGA"/>
    <property type="match status" value="2"/>
</dbReference>
<keyword evidence="4 10" id="KW-0677">Repeat</keyword>
<comment type="function">
    <text evidence="8 10">GTPase that plays an essential role in the late steps of ribosome biogenesis.</text>
</comment>
<protein>
    <recommendedName>
        <fullName evidence="2 8">GTPase Der</fullName>
    </recommendedName>
    <alternativeName>
        <fullName evidence="7 8">GTP-binding protein EngA</fullName>
    </alternativeName>
</protein>
<comment type="caution">
    <text evidence="12">The sequence shown here is derived from an EMBL/GenBank/DDBJ whole genome shotgun (WGS) entry which is preliminary data.</text>
</comment>
<comment type="similarity">
    <text evidence="1 8 9 10">Belongs to the TRAFAC class TrmE-Era-EngA-EngB-Septin-like GTPase superfamily. EngA (Der) GTPase family.</text>
</comment>
<evidence type="ECO:0000256" key="7">
    <source>
        <dbReference type="ARBA" id="ARBA00032345"/>
    </source>
</evidence>
<feature type="binding site" evidence="8">
    <location>
        <begin position="306"/>
        <end position="309"/>
    </location>
    <ligand>
        <name>GTP</name>
        <dbReference type="ChEBI" id="CHEBI:37565"/>
        <label>2</label>
    </ligand>
</feature>
<feature type="domain" description="EngA-type G" evidence="11">
    <location>
        <begin position="188"/>
        <end position="363"/>
    </location>
</feature>
<evidence type="ECO:0000259" key="11">
    <source>
        <dbReference type="PROSITE" id="PS51712"/>
    </source>
</evidence>
<evidence type="ECO:0000256" key="10">
    <source>
        <dbReference type="RuleBase" id="RU004481"/>
    </source>
</evidence>
<evidence type="ECO:0000256" key="1">
    <source>
        <dbReference type="ARBA" id="ARBA00008279"/>
    </source>
</evidence>
<dbReference type="FunFam" id="3.40.50.300:FF:000953">
    <property type="entry name" value="GTPase Der"/>
    <property type="match status" value="1"/>
</dbReference>
<dbReference type="Pfam" id="PF14714">
    <property type="entry name" value="KH_dom-like"/>
    <property type="match status" value="1"/>
</dbReference>
<feature type="binding site" evidence="8">
    <location>
        <begin position="241"/>
        <end position="245"/>
    </location>
    <ligand>
        <name>GTP</name>
        <dbReference type="ChEBI" id="CHEBI:37565"/>
        <label>2</label>
    </ligand>
</feature>
<dbReference type="InterPro" id="IPR016484">
    <property type="entry name" value="GTPase_Der"/>
</dbReference>
<dbReference type="FunFam" id="3.40.50.300:FF:000040">
    <property type="entry name" value="GTPase Der"/>
    <property type="match status" value="1"/>
</dbReference>
<dbReference type="InterPro" id="IPR005225">
    <property type="entry name" value="Small_GTP-bd"/>
</dbReference>
<evidence type="ECO:0000256" key="8">
    <source>
        <dbReference type="HAMAP-Rule" id="MF_00195"/>
    </source>
</evidence>
<comment type="subunit">
    <text evidence="8">Associates with the 50S ribosomal subunit.</text>
</comment>
<dbReference type="NCBIfam" id="TIGR03594">
    <property type="entry name" value="GTPase_EngA"/>
    <property type="match status" value="1"/>
</dbReference>
<dbReference type="GO" id="GO:0042254">
    <property type="term" value="P:ribosome biogenesis"/>
    <property type="evidence" value="ECO:0007669"/>
    <property type="project" value="UniProtKB-KW"/>
</dbReference>
<dbReference type="GO" id="GO:0005525">
    <property type="term" value="F:GTP binding"/>
    <property type="evidence" value="ECO:0007669"/>
    <property type="project" value="UniProtKB-UniRule"/>
</dbReference>
<dbReference type="PANTHER" id="PTHR43834:SF6">
    <property type="entry name" value="GTPASE DER"/>
    <property type="match status" value="1"/>
</dbReference>
<dbReference type="Gene3D" id="3.30.300.20">
    <property type="match status" value="1"/>
</dbReference>
<dbReference type="Gene3D" id="3.40.50.300">
    <property type="entry name" value="P-loop containing nucleotide triphosphate hydrolases"/>
    <property type="match status" value="2"/>
</dbReference>
<dbReference type="InterPro" id="IPR015946">
    <property type="entry name" value="KH_dom-like_a/b"/>
</dbReference>
<name>A0A4V1KQ33_9FLAO</name>
<gene>
    <name evidence="8" type="primary">der</name>
    <name evidence="12" type="ORF">DSM02_2857</name>
</gene>
<dbReference type="InterPro" id="IPR032859">
    <property type="entry name" value="KH_dom-like"/>
</dbReference>
<evidence type="ECO:0000313" key="13">
    <source>
        <dbReference type="Proteomes" id="UP000289859"/>
    </source>
</evidence>
<dbReference type="PANTHER" id="PTHR43834">
    <property type="entry name" value="GTPASE DER"/>
    <property type="match status" value="1"/>
</dbReference>
<dbReference type="NCBIfam" id="TIGR00231">
    <property type="entry name" value="small_GTP"/>
    <property type="match status" value="2"/>
</dbReference>
<accession>A0A4V1KQ33</accession>
<feature type="binding site" evidence="8">
    <location>
        <begin position="69"/>
        <end position="73"/>
    </location>
    <ligand>
        <name>GTP</name>
        <dbReference type="ChEBI" id="CHEBI:37565"/>
        <label>1</label>
    </ligand>
</feature>
<evidence type="ECO:0000256" key="9">
    <source>
        <dbReference type="PROSITE-ProRule" id="PRU01049"/>
    </source>
</evidence>
<keyword evidence="3 8" id="KW-0690">Ribosome biogenesis</keyword>
<organism evidence="12 13">
    <name type="scientific">Leeuwenhoekiella polynyae</name>
    <dbReference type="NCBI Taxonomy" id="1550906"/>
    <lineage>
        <taxon>Bacteria</taxon>
        <taxon>Pseudomonadati</taxon>
        <taxon>Bacteroidota</taxon>
        <taxon>Flavobacteriia</taxon>
        <taxon>Flavobacteriales</taxon>
        <taxon>Flavobacteriaceae</taxon>
        <taxon>Leeuwenhoekiella</taxon>
    </lineage>
</organism>
<keyword evidence="6 8" id="KW-0342">GTP-binding</keyword>
<dbReference type="Pfam" id="PF01926">
    <property type="entry name" value="MMR_HSR1"/>
    <property type="match status" value="2"/>
</dbReference>
<feature type="binding site" evidence="8">
    <location>
        <begin position="194"/>
        <end position="201"/>
    </location>
    <ligand>
        <name>GTP</name>
        <dbReference type="ChEBI" id="CHEBI:37565"/>
        <label>2</label>
    </ligand>
</feature>
<evidence type="ECO:0000256" key="4">
    <source>
        <dbReference type="ARBA" id="ARBA00022737"/>
    </source>
</evidence>
<dbReference type="AlphaFoldDB" id="A0A4V1KQ33"/>
<dbReference type="CDD" id="cd01895">
    <property type="entry name" value="EngA2"/>
    <property type="match status" value="1"/>
</dbReference>
<evidence type="ECO:0000256" key="6">
    <source>
        <dbReference type="ARBA" id="ARBA00023134"/>
    </source>
</evidence>
<dbReference type="FunFam" id="3.30.300.20:FF:000004">
    <property type="entry name" value="GTPase Der"/>
    <property type="match status" value="1"/>
</dbReference>
<dbReference type="GO" id="GO:0043022">
    <property type="term" value="F:ribosome binding"/>
    <property type="evidence" value="ECO:0007669"/>
    <property type="project" value="TreeGrafter"/>
</dbReference>
<dbReference type="InterPro" id="IPR027417">
    <property type="entry name" value="P-loop_NTPase"/>
</dbReference>
<keyword evidence="5 8" id="KW-0547">Nucleotide-binding</keyword>
<evidence type="ECO:0000256" key="3">
    <source>
        <dbReference type="ARBA" id="ARBA00022517"/>
    </source>
</evidence>
<dbReference type="Proteomes" id="UP000289859">
    <property type="component" value="Unassembled WGS sequence"/>
</dbReference>
<sequence length="447" mass="51208">MSNLDYREKHKERFMSIVAIVGRPNVGKSTFFNRLIQRREAIVDSVSGVTRDRHYGKTDWNGKEFSVIDTGGYVKGSDDVFEEQIDKQVELAIEEADAIIFMVDVESGVTGMDEDVATLLRRQSKPVFLAINKVDNAMREENAVEFYSLGLGDYYTIASISGSGTGDLLDALVEVLPEKEEVEESILPRFAVVGRPNAGKSSFINALIGEDRYIVTDIAGTTRDSIDTKYNRFGFEFNLVDTAGIRRKSKVKEDLEFYSVMRSVRAIEHCDVCLVVLDATRGFDGQVQNIFWLAERNKKGIVILVNKWDLVEKENKTMREYEKMIRQEMEPFTDVPIVFISALTKQRVYKAIETAVKVFENRTKRIKTSVLNDYMLPVIEATPPPATKGKYIKIKYCMQLPTPHPQFAFFCNLPQYVKDPYRRFIENKLREEFDFEGVPVAVYFRKK</sequence>